<feature type="non-terminal residue" evidence="1">
    <location>
        <position position="1"/>
    </location>
</feature>
<keyword evidence="1" id="KW-0255">Endonuclease</keyword>
<dbReference type="Proteomes" id="UP001629113">
    <property type="component" value="Unassembled WGS sequence"/>
</dbReference>
<gene>
    <name evidence="1" type="ORF">PVAG01_02644</name>
</gene>
<protein>
    <submittedName>
        <fullName evidence="1">Endonuclease/exonuclease/phosphatase</fullName>
    </submittedName>
</protein>
<organism evidence="1 2">
    <name type="scientific">Phlyctema vagabunda</name>
    <dbReference type="NCBI Taxonomy" id="108571"/>
    <lineage>
        <taxon>Eukaryota</taxon>
        <taxon>Fungi</taxon>
        <taxon>Dikarya</taxon>
        <taxon>Ascomycota</taxon>
        <taxon>Pezizomycotina</taxon>
        <taxon>Leotiomycetes</taxon>
        <taxon>Helotiales</taxon>
        <taxon>Dermateaceae</taxon>
        <taxon>Phlyctema</taxon>
    </lineage>
</organism>
<name>A0ABR4PR67_9HELO</name>
<dbReference type="EMBL" id="JBFCZG010000002">
    <property type="protein sequence ID" value="KAL3425853.1"/>
    <property type="molecule type" value="Genomic_DNA"/>
</dbReference>
<dbReference type="PANTHER" id="PTHR12121:SF36">
    <property type="entry name" value="ENDONUCLEASE_EXONUCLEASE_PHOSPHATASE DOMAIN-CONTAINING PROTEIN"/>
    <property type="match status" value="1"/>
</dbReference>
<comment type="caution">
    <text evidence="1">The sequence shown here is derived from an EMBL/GenBank/DDBJ whole genome shotgun (WGS) entry which is preliminary data.</text>
</comment>
<dbReference type="SUPFAM" id="SSF56219">
    <property type="entry name" value="DNase I-like"/>
    <property type="match status" value="1"/>
</dbReference>
<keyword evidence="2" id="KW-1185">Reference proteome</keyword>
<dbReference type="PANTHER" id="PTHR12121">
    <property type="entry name" value="CARBON CATABOLITE REPRESSOR PROTEIN 4"/>
    <property type="match status" value="1"/>
</dbReference>
<proteinExistence type="predicted"/>
<dbReference type="InterPro" id="IPR036691">
    <property type="entry name" value="Endo/exonu/phosph_ase_sf"/>
</dbReference>
<dbReference type="InterPro" id="IPR050410">
    <property type="entry name" value="CCR4/nocturin_mRNA_transcr"/>
</dbReference>
<accession>A0ABR4PR67</accession>
<keyword evidence="1" id="KW-0378">Hydrolase</keyword>
<reference evidence="1 2" key="1">
    <citation type="submission" date="2024-06" db="EMBL/GenBank/DDBJ databases">
        <title>Complete genome of Phlyctema vagabunda strain 19-DSS-EL-015.</title>
        <authorList>
            <person name="Fiorenzani C."/>
        </authorList>
    </citation>
    <scope>NUCLEOTIDE SEQUENCE [LARGE SCALE GENOMIC DNA]</scope>
    <source>
        <strain evidence="1 2">19-DSS-EL-015</strain>
    </source>
</reference>
<evidence type="ECO:0000313" key="1">
    <source>
        <dbReference type="EMBL" id="KAL3425853.1"/>
    </source>
</evidence>
<keyword evidence="1" id="KW-0540">Nuclease</keyword>
<evidence type="ECO:0000313" key="2">
    <source>
        <dbReference type="Proteomes" id="UP001629113"/>
    </source>
</evidence>
<dbReference type="Gene3D" id="3.60.10.10">
    <property type="entry name" value="Endonuclease/exonuclease/phosphatase"/>
    <property type="match status" value="1"/>
</dbReference>
<sequence>PGDVALYPGALEPGPAKLLSSWDKLETLLVVIPDECRHPGPVSTTLVVVFEPLIALAGYRHLARAWPSCGLSAQYSFVTCESAVKRLLAGCSVYIYISSLPLPNFPVCTVIYALLSVRGVKMSTATPIESRVPFTNSSSPATTLRFLSYNVRYDSKPDNISVRKTIQSLPQGLPVQPSPYYADVTEKPWSTRRIGIVNDILWPRVDVYGAQELLKRQVDDVQELLGAEWDHVGVGRDNGKEAGEYSAIFYRKAAVTLLSWDTFWLSNTPFQPSKYPGAGSYRICTTAHFQLAGSSRVFTFMNSHLDDRSDAQRRLASSLMLHRAGYESSLGNRSVIMSGDFNSPTSGADGGAYQIITGAIPGVPINETFRSKFPWSGGGGYGSGNGTSGFVMVDVKATTPPQRRSGDFATFSGFRRVGDAAALSRIDYIFGGSNGGW</sequence>
<dbReference type="GO" id="GO:0004519">
    <property type="term" value="F:endonuclease activity"/>
    <property type="evidence" value="ECO:0007669"/>
    <property type="project" value="UniProtKB-KW"/>
</dbReference>